<dbReference type="RefSeq" id="WP_420825567.1">
    <property type="nucleotide sequence ID" value="NZ_AP023361.1"/>
</dbReference>
<gene>
    <name evidence="1" type="ORF">IZ6_06030</name>
</gene>
<accession>A0A6S6QTS8</accession>
<evidence type="ECO:0008006" key="3">
    <source>
        <dbReference type="Google" id="ProtNLM"/>
    </source>
</evidence>
<evidence type="ECO:0000313" key="2">
    <source>
        <dbReference type="Proteomes" id="UP000515317"/>
    </source>
</evidence>
<sequence>MGVLEAASARVLDQRRTGADREAEIALLSDDRSRLAEELDHSNARTARLESVNRDVARRLDSAISNIRDVLQRNE</sequence>
<protein>
    <recommendedName>
        <fullName evidence="3">DUF4164 family protein</fullName>
    </recommendedName>
</protein>
<dbReference type="Pfam" id="PF13747">
    <property type="entry name" value="DUF4164"/>
    <property type="match status" value="1"/>
</dbReference>
<proteinExistence type="predicted"/>
<dbReference type="EMBL" id="AP023361">
    <property type="protein sequence ID" value="BCJ89868.1"/>
    <property type="molecule type" value="Genomic_DNA"/>
</dbReference>
<name>A0A6S6QTS8_9HYPH</name>
<dbReference type="Proteomes" id="UP000515317">
    <property type="component" value="Chromosome"/>
</dbReference>
<reference evidence="1 2" key="1">
    <citation type="submission" date="2020-08" db="EMBL/GenBank/DDBJ databases">
        <title>Genome sequence of Rhizobiales bacterium strain IZ6.</title>
        <authorList>
            <person name="Nakai R."/>
            <person name="Naganuma T."/>
        </authorList>
    </citation>
    <scope>NUCLEOTIDE SEQUENCE [LARGE SCALE GENOMIC DNA]</scope>
    <source>
        <strain evidence="1 2">IZ6</strain>
    </source>
</reference>
<dbReference type="InterPro" id="IPR025310">
    <property type="entry name" value="DUF4164"/>
</dbReference>
<organism evidence="1 2">
    <name type="scientific">Terrihabitans soli</name>
    <dbReference type="NCBI Taxonomy" id="708113"/>
    <lineage>
        <taxon>Bacteria</taxon>
        <taxon>Pseudomonadati</taxon>
        <taxon>Pseudomonadota</taxon>
        <taxon>Alphaproteobacteria</taxon>
        <taxon>Hyphomicrobiales</taxon>
        <taxon>Terrihabitans</taxon>
    </lineage>
</organism>
<dbReference type="AlphaFoldDB" id="A0A6S6QTS8"/>
<dbReference type="KEGG" id="tso:IZ6_06030"/>
<keyword evidence="2" id="KW-1185">Reference proteome</keyword>
<evidence type="ECO:0000313" key="1">
    <source>
        <dbReference type="EMBL" id="BCJ89868.1"/>
    </source>
</evidence>